<organism evidence="1 2">
    <name type="scientific">Chitiniphilus eburneus</name>
    <dbReference type="NCBI Taxonomy" id="2571148"/>
    <lineage>
        <taxon>Bacteria</taxon>
        <taxon>Pseudomonadati</taxon>
        <taxon>Pseudomonadota</taxon>
        <taxon>Betaproteobacteria</taxon>
        <taxon>Neisseriales</taxon>
        <taxon>Chitinibacteraceae</taxon>
        <taxon>Chitiniphilus</taxon>
    </lineage>
</organism>
<dbReference type="OrthoDB" id="8586159at2"/>
<name>A0A4V5MPG5_9NEIS</name>
<proteinExistence type="predicted"/>
<reference evidence="1 2" key="1">
    <citation type="submission" date="2019-04" db="EMBL/GenBank/DDBJ databases">
        <title>Chitiniphilus eburnea sp. nov., a novel chitinolytic bacterium isolated from aquaculture sludge.</title>
        <authorList>
            <person name="Sheng M."/>
        </authorList>
    </citation>
    <scope>NUCLEOTIDE SEQUENCE [LARGE SCALE GENOMIC DNA]</scope>
    <source>
        <strain evidence="1 2">HX-2-15</strain>
    </source>
</reference>
<accession>A0A4V5MPG5</accession>
<dbReference type="Proteomes" id="UP000310016">
    <property type="component" value="Unassembled WGS sequence"/>
</dbReference>
<protein>
    <submittedName>
        <fullName evidence="1">Patatin-like phospholipase family protein</fullName>
    </submittedName>
</protein>
<dbReference type="SUPFAM" id="SSF52151">
    <property type="entry name" value="FabD/lysophospholipase-like"/>
    <property type="match status" value="1"/>
</dbReference>
<evidence type="ECO:0000313" key="1">
    <source>
        <dbReference type="EMBL" id="TJZ68598.1"/>
    </source>
</evidence>
<dbReference type="InterPro" id="IPR016035">
    <property type="entry name" value="Acyl_Trfase/lysoPLipase"/>
</dbReference>
<sequence>MKALQILAGPKALAQIREQGMRPEQFSHLGAAAGGAKWLMLEGLDRVLFGQWLVGRTLPLIAVGTSIGAWRLAAAAQRDPLAAIERFRRAYVDEQRYERDDGMPEITREARRILDALLGERGAVDIVDHPWLRLNVIAARGVAGIDGSGGFREKLALAHAVFANVAGRPRLGRHLTRTVLHTGAAPVRLLDDGLGAHAVPLTVERIAPTLMATAAIPGVIAGVAELPGAPAGYHLDGGLIDYHMDLPLAEPEGLMLLPHFVATVTPGWLDKFLPWRRARHLSHTVVLAPTPELIASLPARRIPDRKDFLRYAGRDAERIAHWHAAIEASRRMGDEFAELADSGRLGEVARPLRG</sequence>
<dbReference type="RefSeq" id="WP_136774341.1">
    <property type="nucleotide sequence ID" value="NZ_SUMF01000023.1"/>
</dbReference>
<dbReference type="EMBL" id="SUMF01000023">
    <property type="protein sequence ID" value="TJZ68598.1"/>
    <property type="molecule type" value="Genomic_DNA"/>
</dbReference>
<dbReference type="AlphaFoldDB" id="A0A4V5MPG5"/>
<gene>
    <name evidence="1" type="ORF">FAZ21_15425</name>
</gene>
<keyword evidence="2" id="KW-1185">Reference proteome</keyword>
<evidence type="ECO:0000313" key="2">
    <source>
        <dbReference type="Proteomes" id="UP000310016"/>
    </source>
</evidence>
<comment type="caution">
    <text evidence="1">The sequence shown here is derived from an EMBL/GenBank/DDBJ whole genome shotgun (WGS) entry which is preliminary data.</text>
</comment>